<dbReference type="EMBL" id="MFLZ01000005">
    <property type="protein sequence ID" value="OGG80541.1"/>
    <property type="molecule type" value="Genomic_DNA"/>
</dbReference>
<evidence type="ECO:0000256" key="5">
    <source>
        <dbReference type="ARBA" id="ARBA00038063"/>
    </source>
</evidence>
<evidence type="ECO:0000256" key="6">
    <source>
        <dbReference type="ARBA" id="ARBA00050038"/>
    </source>
</evidence>
<dbReference type="InterPro" id="IPR001328">
    <property type="entry name" value="Pept_tRNA_hydro"/>
</dbReference>
<organism evidence="9 10">
    <name type="scientific">Candidatus Kaiserbacteria bacterium RIFCSPLOWO2_01_FULL_54_13</name>
    <dbReference type="NCBI Taxonomy" id="1798512"/>
    <lineage>
        <taxon>Bacteria</taxon>
        <taxon>Candidatus Kaiseribacteriota</taxon>
    </lineage>
</organism>
<dbReference type="SUPFAM" id="SSF53178">
    <property type="entry name" value="Peptidyl-tRNA hydrolase-like"/>
    <property type="match status" value="1"/>
</dbReference>
<dbReference type="EC" id="3.1.1.29" evidence="1 7"/>
<comment type="caution">
    <text evidence="9">The sequence shown here is derived from an EMBL/GenBank/DDBJ whole genome shotgun (WGS) entry which is preliminary data.</text>
</comment>
<dbReference type="PROSITE" id="PS01195">
    <property type="entry name" value="PEPT_TRNA_HYDROL_1"/>
    <property type="match status" value="1"/>
</dbReference>
<dbReference type="AlphaFoldDB" id="A0A1F6F3X1"/>
<accession>A0A1F6F3X1</accession>
<evidence type="ECO:0000256" key="8">
    <source>
        <dbReference type="RuleBase" id="RU004320"/>
    </source>
</evidence>
<evidence type="ECO:0000256" key="7">
    <source>
        <dbReference type="RuleBase" id="RU000673"/>
    </source>
</evidence>
<dbReference type="Pfam" id="PF01195">
    <property type="entry name" value="Pept_tRNA_hydro"/>
    <property type="match status" value="1"/>
</dbReference>
<dbReference type="CDD" id="cd00462">
    <property type="entry name" value="PTH"/>
    <property type="match status" value="1"/>
</dbReference>
<comment type="similarity">
    <text evidence="5 8">Belongs to the PTH family.</text>
</comment>
<dbReference type="PANTHER" id="PTHR17224">
    <property type="entry name" value="PEPTIDYL-TRNA HYDROLASE"/>
    <property type="match status" value="1"/>
</dbReference>
<dbReference type="InterPro" id="IPR018171">
    <property type="entry name" value="Pept_tRNA_hydro_CS"/>
</dbReference>
<dbReference type="NCBIfam" id="TIGR00447">
    <property type="entry name" value="pth"/>
    <property type="match status" value="1"/>
</dbReference>
<dbReference type="STRING" id="1798512.A3A39_01470"/>
<protein>
    <recommendedName>
        <fullName evidence="6 7">Peptidyl-tRNA hydrolase</fullName>
        <ecNumber evidence="1 7">3.1.1.29</ecNumber>
    </recommendedName>
</protein>
<dbReference type="GO" id="GO:0000049">
    <property type="term" value="F:tRNA binding"/>
    <property type="evidence" value="ECO:0007669"/>
    <property type="project" value="UniProtKB-KW"/>
</dbReference>
<evidence type="ECO:0000256" key="3">
    <source>
        <dbReference type="ARBA" id="ARBA00022801"/>
    </source>
</evidence>
<dbReference type="Gene3D" id="3.40.50.1470">
    <property type="entry name" value="Peptidyl-tRNA hydrolase"/>
    <property type="match status" value="1"/>
</dbReference>
<dbReference type="PANTHER" id="PTHR17224:SF1">
    <property type="entry name" value="PEPTIDYL-TRNA HYDROLASE"/>
    <property type="match status" value="1"/>
</dbReference>
<keyword evidence="4" id="KW-0694">RNA-binding</keyword>
<comment type="catalytic activity">
    <reaction evidence="7">
        <text>an N-acyl-L-alpha-aminoacyl-tRNA + H2O = an N-acyl-L-amino acid + a tRNA + H(+)</text>
        <dbReference type="Rhea" id="RHEA:54448"/>
        <dbReference type="Rhea" id="RHEA-COMP:10123"/>
        <dbReference type="Rhea" id="RHEA-COMP:13883"/>
        <dbReference type="ChEBI" id="CHEBI:15377"/>
        <dbReference type="ChEBI" id="CHEBI:15378"/>
        <dbReference type="ChEBI" id="CHEBI:59874"/>
        <dbReference type="ChEBI" id="CHEBI:78442"/>
        <dbReference type="ChEBI" id="CHEBI:138191"/>
        <dbReference type="EC" id="3.1.1.29"/>
    </reaction>
</comment>
<evidence type="ECO:0000256" key="2">
    <source>
        <dbReference type="ARBA" id="ARBA00022555"/>
    </source>
</evidence>
<keyword evidence="3 7" id="KW-0378">Hydrolase</keyword>
<evidence type="ECO:0000256" key="1">
    <source>
        <dbReference type="ARBA" id="ARBA00013260"/>
    </source>
</evidence>
<evidence type="ECO:0000313" key="10">
    <source>
        <dbReference type="Proteomes" id="UP000177372"/>
    </source>
</evidence>
<keyword evidence="2" id="KW-0820">tRNA-binding</keyword>
<evidence type="ECO:0000256" key="4">
    <source>
        <dbReference type="ARBA" id="ARBA00022884"/>
    </source>
</evidence>
<evidence type="ECO:0000313" key="9">
    <source>
        <dbReference type="EMBL" id="OGG80541.1"/>
    </source>
</evidence>
<dbReference type="InterPro" id="IPR036416">
    <property type="entry name" value="Pept_tRNA_hydro_sf"/>
</dbReference>
<sequence length="202" mass="22486">MAWVIVGLGNPGYEYDSTRHNCGRMAVEFFGKSAGFREFREDLKRKVHVGSGLIGKVATVLLLPDTFMNKSGFTAAKFVKGSRAAERMVVVHDDLDLPLGRMKISYDRSGGGHKGVDSIIRAVKTQRFARVRIGVSPTTSSGALRKPEGKKVVHNFILTKFRAHELAILKPVFRRVTDALETIVREGREHAMNEFNSDVQRS</sequence>
<dbReference type="Proteomes" id="UP000177372">
    <property type="component" value="Unassembled WGS sequence"/>
</dbReference>
<reference evidence="9 10" key="1">
    <citation type="journal article" date="2016" name="Nat. Commun.">
        <title>Thousands of microbial genomes shed light on interconnected biogeochemical processes in an aquifer system.</title>
        <authorList>
            <person name="Anantharaman K."/>
            <person name="Brown C.T."/>
            <person name="Hug L.A."/>
            <person name="Sharon I."/>
            <person name="Castelle C.J."/>
            <person name="Probst A.J."/>
            <person name="Thomas B.C."/>
            <person name="Singh A."/>
            <person name="Wilkins M.J."/>
            <person name="Karaoz U."/>
            <person name="Brodie E.L."/>
            <person name="Williams K.H."/>
            <person name="Hubbard S.S."/>
            <person name="Banfield J.F."/>
        </authorList>
    </citation>
    <scope>NUCLEOTIDE SEQUENCE [LARGE SCALE GENOMIC DNA]</scope>
</reference>
<dbReference type="GO" id="GO:0004045">
    <property type="term" value="F:peptidyl-tRNA hydrolase activity"/>
    <property type="evidence" value="ECO:0007669"/>
    <property type="project" value="UniProtKB-EC"/>
</dbReference>
<proteinExistence type="inferred from homology"/>
<gene>
    <name evidence="9" type="ORF">A3A39_01470</name>
</gene>
<name>A0A1F6F3X1_9BACT</name>